<sequence length="519" mass="58656">MSLNPDLFTSVYKPDVLSCLADLSNDEVFTPPDVANKMLDMLPQELFRDPNTKFLDPACKSGVFLREIAKRLIAGLADKIPNLQERCDWIFKNQLYGIAITELTSLLSRRSVYCSKYPNSSFSITQFDDIQGNVLFHKVKHKWDRNDSKGHCIYCGISYGNELNDIKREGMENHAYEFIHTLHPEEIFNMKFDVIISNPPYQLSDGGGGAGKSASPIYQKFVQQAKKLNPRYMTMITPSRWLNGGKGLDSYRQEMLQDKRLVKLVDYADSKDCFPGVDIPGGISYFLWSRDSSNDDCTIVNVNKGGIETSMVRNLNEFPTFIRNNEAVAIVRKVKAFKEKTMADQVLSRRPFGLDSATPFDEDGDVTLRSSKGLGKIRHACITQGKNILNKWKVIVSKVSFEHAGVPDKNGQMRVLSVVQKLPPNSACTESYLVAGVYEDEEQADNLISYLNTKFARFLMMQMLASMNMSKSSYSYVPVQDFSRPWSDKELYEKYNLSGAEQTYIEDAILPMPGEGGED</sequence>
<accession>A0A8D5A6Q3</accession>
<evidence type="ECO:0000256" key="5">
    <source>
        <dbReference type="ARBA" id="ARBA00022691"/>
    </source>
</evidence>
<evidence type="ECO:0000256" key="6">
    <source>
        <dbReference type="ARBA" id="ARBA00047942"/>
    </source>
</evidence>
<evidence type="ECO:0000259" key="7">
    <source>
        <dbReference type="Pfam" id="PF07669"/>
    </source>
</evidence>
<evidence type="ECO:0000256" key="1">
    <source>
        <dbReference type="ARBA" id="ARBA00006594"/>
    </source>
</evidence>
<keyword evidence="5" id="KW-0949">S-adenosyl-L-methionine</keyword>
<dbReference type="PRINTS" id="PR00507">
    <property type="entry name" value="N12N6MTFRASE"/>
</dbReference>
<dbReference type="GO" id="GO:0006304">
    <property type="term" value="P:DNA modification"/>
    <property type="evidence" value="ECO:0007669"/>
    <property type="project" value="InterPro"/>
</dbReference>
<dbReference type="EMBL" id="AP019697">
    <property type="protein sequence ID" value="BBK26126.1"/>
    <property type="molecule type" value="Genomic_DNA"/>
</dbReference>
<gene>
    <name evidence="8" type="ORF">Dia5BBH33_20610</name>
</gene>
<dbReference type="GO" id="GO:0009007">
    <property type="term" value="F:site-specific DNA-methyltransferase (adenine-specific) activity"/>
    <property type="evidence" value="ECO:0007669"/>
    <property type="project" value="UniProtKB-EC"/>
</dbReference>
<name>A0A8D5A6Q3_9FIRM</name>
<dbReference type="Proteomes" id="UP000320585">
    <property type="component" value="Chromosome"/>
</dbReference>
<dbReference type="GO" id="GO:0003676">
    <property type="term" value="F:nucleic acid binding"/>
    <property type="evidence" value="ECO:0007669"/>
    <property type="project" value="InterPro"/>
</dbReference>
<dbReference type="PROSITE" id="PS00092">
    <property type="entry name" value="N6_MTASE"/>
    <property type="match status" value="1"/>
</dbReference>
<dbReference type="KEGG" id="dho:Dia5BBH33_20610"/>
<dbReference type="REBASE" id="352944">
    <property type="entry name" value="M2.DspBBH33ORF20600P"/>
</dbReference>
<dbReference type="AlphaFoldDB" id="A0A8D5A6Q3"/>
<protein>
    <recommendedName>
        <fullName evidence="2">site-specific DNA-methyltransferase (adenine-specific)</fullName>
        <ecNumber evidence="2">2.1.1.72</ecNumber>
    </recommendedName>
</protein>
<dbReference type="Gene3D" id="3.40.50.150">
    <property type="entry name" value="Vaccinia Virus protein VP39"/>
    <property type="match status" value="1"/>
</dbReference>
<dbReference type="RefSeq" id="WP_144269303.1">
    <property type="nucleotide sequence ID" value="NZ_AP019697.1"/>
</dbReference>
<proteinExistence type="inferred from homology"/>
<keyword evidence="9" id="KW-1185">Reference proteome</keyword>
<dbReference type="GeneID" id="92717258"/>
<evidence type="ECO:0000256" key="2">
    <source>
        <dbReference type="ARBA" id="ARBA00011900"/>
    </source>
</evidence>
<dbReference type="InterPro" id="IPR029063">
    <property type="entry name" value="SAM-dependent_MTases_sf"/>
</dbReference>
<dbReference type="PANTHER" id="PTHR33841">
    <property type="entry name" value="DNA METHYLTRANSFERASE YEEA-RELATED"/>
    <property type="match status" value="1"/>
</dbReference>
<evidence type="ECO:0000256" key="3">
    <source>
        <dbReference type="ARBA" id="ARBA00022603"/>
    </source>
</evidence>
<evidence type="ECO:0000313" key="9">
    <source>
        <dbReference type="Proteomes" id="UP000320585"/>
    </source>
</evidence>
<evidence type="ECO:0000256" key="4">
    <source>
        <dbReference type="ARBA" id="ARBA00022679"/>
    </source>
</evidence>
<keyword evidence="4" id="KW-0808">Transferase</keyword>
<keyword evidence="8" id="KW-0378">Hydrolase</keyword>
<dbReference type="SUPFAM" id="SSF53335">
    <property type="entry name" value="S-adenosyl-L-methionine-dependent methyltransferases"/>
    <property type="match status" value="1"/>
</dbReference>
<comment type="similarity">
    <text evidence="1">Belongs to the N(4)/N(6)-methyltransferase family.</text>
</comment>
<keyword evidence="8" id="KW-0255">Endonuclease</keyword>
<dbReference type="PANTHER" id="PTHR33841:SF5">
    <property type="entry name" value="DNA METHYLASE (MODIFICATION METHYLASE) (METHYLTRANSFERASE)-RELATED"/>
    <property type="match status" value="1"/>
</dbReference>
<keyword evidence="8" id="KW-0540">Nuclease</keyword>
<dbReference type="EC" id="2.1.1.72" evidence="2"/>
<dbReference type="InterPro" id="IPR050953">
    <property type="entry name" value="N4_N6_ade-DNA_methylase"/>
</dbReference>
<dbReference type="GO" id="GO:0004519">
    <property type="term" value="F:endonuclease activity"/>
    <property type="evidence" value="ECO:0007669"/>
    <property type="project" value="UniProtKB-KW"/>
</dbReference>
<keyword evidence="3" id="KW-0489">Methyltransferase</keyword>
<organism evidence="8 9">
    <name type="scientific">Dialister hominis</name>
    <dbReference type="NCBI Taxonomy" id="2582419"/>
    <lineage>
        <taxon>Bacteria</taxon>
        <taxon>Bacillati</taxon>
        <taxon>Bacillota</taxon>
        <taxon>Negativicutes</taxon>
        <taxon>Veillonellales</taxon>
        <taxon>Veillonellaceae</taxon>
        <taxon>Dialister</taxon>
    </lineage>
</organism>
<dbReference type="OrthoDB" id="9813673at2"/>
<dbReference type="InterPro" id="IPR011639">
    <property type="entry name" value="MethylTrfase_TaqI-like_dom"/>
</dbReference>
<dbReference type="GO" id="GO:0032259">
    <property type="term" value="P:methylation"/>
    <property type="evidence" value="ECO:0007669"/>
    <property type="project" value="UniProtKB-KW"/>
</dbReference>
<dbReference type="InterPro" id="IPR002052">
    <property type="entry name" value="DNA_methylase_N6_adenine_CS"/>
</dbReference>
<evidence type="ECO:0000313" key="8">
    <source>
        <dbReference type="EMBL" id="BBK26126.1"/>
    </source>
</evidence>
<reference evidence="9" key="1">
    <citation type="submission" date="2019-05" db="EMBL/GenBank/DDBJ databases">
        <title>Complete genome sequencing of Dialister sp. strain 5BBH33.</title>
        <authorList>
            <person name="Sakamoto M."/>
            <person name="Murakami T."/>
            <person name="Mori H."/>
        </authorList>
    </citation>
    <scope>NUCLEOTIDE SEQUENCE [LARGE SCALE GENOMIC DNA]</scope>
    <source>
        <strain evidence="9">5BBH33</strain>
    </source>
</reference>
<feature type="domain" description="Type II methyltransferase M.TaqI-like" evidence="7">
    <location>
        <begin position="93"/>
        <end position="274"/>
    </location>
</feature>
<dbReference type="Pfam" id="PF07669">
    <property type="entry name" value="Eco57I"/>
    <property type="match status" value="1"/>
</dbReference>
<comment type="catalytic activity">
    <reaction evidence="6">
        <text>a 2'-deoxyadenosine in DNA + S-adenosyl-L-methionine = an N(6)-methyl-2'-deoxyadenosine in DNA + S-adenosyl-L-homocysteine + H(+)</text>
        <dbReference type="Rhea" id="RHEA:15197"/>
        <dbReference type="Rhea" id="RHEA-COMP:12418"/>
        <dbReference type="Rhea" id="RHEA-COMP:12419"/>
        <dbReference type="ChEBI" id="CHEBI:15378"/>
        <dbReference type="ChEBI" id="CHEBI:57856"/>
        <dbReference type="ChEBI" id="CHEBI:59789"/>
        <dbReference type="ChEBI" id="CHEBI:90615"/>
        <dbReference type="ChEBI" id="CHEBI:90616"/>
        <dbReference type="EC" id="2.1.1.72"/>
    </reaction>
</comment>